<evidence type="ECO:0000313" key="6">
    <source>
        <dbReference type="EMBL" id="MDA0182983.1"/>
    </source>
</evidence>
<dbReference type="GO" id="GO:0003723">
    <property type="term" value="F:RNA binding"/>
    <property type="evidence" value="ECO:0007669"/>
    <property type="project" value="InterPro"/>
</dbReference>
<dbReference type="InterPro" id="IPR029028">
    <property type="entry name" value="Alpha/beta_knot_MTases"/>
</dbReference>
<dbReference type="Proteomes" id="UP001147653">
    <property type="component" value="Unassembled WGS sequence"/>
</dbReference>
<organism evidence="6 7">
    <name type="scientific">Solirubrobacter phytolaccae</name>
    <dbReference type="NCBI Taxonomy" id="1404360"/>
    <lineage>
        <taxon>Bacteria</taxon>
        <taxon>Bacillati</taxon>
        <taxon>Actinomycetota</taxon>
        <taxon>Thermoleophilia</taxon>
        <taxon>Solirubrobacterales</taxon>
        <taxon>Solirubrobacteraceae</taxon>
        <taxon>Solirubrobacter</taxon>
    </lineage>
</organism>
<dbReference type="PANTHER" id="PTHR43191:SF2">
    <property type="entry name" value="RRNA METHYLTRANSFERASE 3, MITOCHONDRIAL"/>
    <property type="match status" value="1"/>
</dbReference>
<dbReference type="GO" id="GO:0008173">
    <property type="term" value="F:RNA methyltransferase activity"/>
    <property type="evidence" value="ECO:0007669"/>
    <property type="project" value="InterPro"/>
</dbReference>
<evidence type="ECO:0000313" key="7">
    <source>
        <dbReference type="Proteomes" id="UP001147653"/>
    </source>
</evidence>
<evidence type="ECO:0000256" key="3">
    <source>
        <dbReference type="ARBA" id="ARBA00022679"/>
    </source>
</evidence>
<dbReference type="GO" id="GO:0032259">
    <property type="term" value="P:methylation"/>
    <property type="evidence" value="ECO:0007669"/>
    <property type="project" value="UniProtKB-KW"/>
</dbReference>
<dbReference type="InterPro" id="IPR053888">
    <property type="entry name" value="MRM3-like_sub_bind"/>
</dbReference>
<protein>
    <submittedName>
        <fullName evidence="6">RNA methyltransferase</fullName>
    </submittedName>
</protein>
<dbReference type="AlphaFoldDB" id="A0A9X3NAP7"/>
<dbReference type="GO" id="GO:0006396">
    <property type="term" value="P:RNA processing"/>
    <property type="evidence" value="ECO:0007669"/>
    <property type="project" value="InterPro"/>
</dbReference>
<dbReference type="Pfam" id="PF00588">
    <property type="entry name" value="SpoU_methylase"/>
    <property type="match status" value="1"/>
</dbReference>
<evidence type="ECO:0000256" key="1">
    <source>
        <dbReference type="ARBA" id="ARBA00007228"/>
    </source>
</evidence>
<dbReference type="Pfam" id="PF22435">
    <property type="entry name" value="MRM3-like_sub_bind"/>
    <property type="match status" value="1"/>
</dbReference>
<evidence type="ECO:0000259" key="5">
    <source>
        <dbReference type="Pfam" id="PF22435"/>
    </source>
</evidence>
<evidence type="ECO:0000259" key="4">
    <source>
        <dbReference type="Pfam" id="PF00588"/>
    </source>
</evidence>
<keyword evidence="3" id="KW-0808">Transferase</keyword>
<dbReference type="SUPFAM" id="SSF75217">
    <property type="entry name" value="alpha/beta knot"/>
    <property type="match status" value="1"/>
</dbReference>
<feature type="domain" description="tRNA/rRNA methyltransferase SpoU type" evidence="4">
    <location>
        <begin position="97"/>
        <end position="241"/>
    </location>
</feature>
<dbReference type="InterPro" id="IPR029064">
    <property type="entry name" value="Ribosomal_eL30-like_sf"/>
</dbReference>
<keyword evidence="7" id="KW-1185">Reference proteome</keyword>
<reference evidence="6" key="1">
    <citation type="submission" date="2022-10" db="EMBL/GenBank/DDBJ databases">
        <title>The WGS of Solirubrobacter phytolaccae KCTC 29190.</title>
        <authorList>
            <person name="Jiang Z."/>
        </authorList>
    </citation>
    <scope>NUCLEOTIDE SEQUENCE</scope>
    <source>
        <strain evidence="6">KCTC 29190</strain>
    </source>
</reference>
<evidence type="ECO:0000256" key="2">
    <source>
        <dbReference type="ARBA" id="ARBA00022603"/>
    </source>
</evidence>
<dbReference type="EMBL" id="JAPDDP010000044">
    <property type="protein sequence ID" value="MDA0182983.1"/>
    <property type="molecule type" value="Genomic_DNA"/>
</dbReference>
<dbReference type="Gene3D" id="3.30.1330.30">
    <property type="match status" value="1"/>
</dbReference>
<dbReference type="RefSeq" id="WP_270027366.1">
    <property type="nucleotide sequence ID" value="NZ_JAPDDP010000044.1"/>
</dbReference>
<dbReference type="PANTHER" id="PTHR43191">
    <property type="entry name" value="RRNA METHYLTRANSFERASE 3"/>
    <property type="match status" value="1"/>
</dbReference>
<gene>
    <name evidence="6" type="ORF">OJ997_21920</name>
</gene>
<comment type="similarity">
    <text evidence="1">Belongs to the class IV-like SAM-binding methyltransferase superfamily. RNA methyltransferase TrmH family.</text>
</comment>
<dbReference type="InterPro" id="IPR029026">
    <property type="entry name" value="tRNA_m1G_MTases_N"/>
</dbReference>
<dbReference type="InterPro" id="IPR001537">
    <property type="entry name" value="SpoU_MeTrfase"/>
</dbReference>
<comment type="caution">
    <text evidence="6">The sequence shown here is derived from an EMBL/GenBank/DDBJ whole genome shotgun (WGS) entry which is preliminary data.</text>
</comment>
<sequence>MTEAISSSHNEALKEVRKLAGKKWRDKLGSFVAEGEDLLEAAEAAGWHPSARYVTSDSGLEGIPVLPHVMASVSQLGSGTRAIGVYPQRWAQPQGPLCIALWGVGDPGNVGTVIRSALAFGASCVALGPGSADPWSHKAVRASMGAIFSMPVAKVRSASELPGRKIALAARAGSPLQRVKPKSASTGEAGRADMAPVTLVVGAEREGLSDEFVAGCDDVAHIPIAHADSLNAAMAATVAVYELTRITRP</sequence>
<proteinExistence type="inferred from homology"/>
<dbReference type="SUPFAM" id="SSF55315">
    <property type="entry name" value="L30e-like"/>
    <property type="match status" value="1"/>
</dbReference>
<dbReference type="CDD" id="cd18095">
    <property type="entry name" value="SpoU-like_rRNA-MTase"/>
    <property type="match status" value="1"/>
</dbReference>
<accession>A0A9X3NAP7</accession>
<keyword evidence="2 6" id="KW-0489">Methyltransferase</keyword>
<dbReference type="Gene3D" id="3.40.1280.10">
    <property type="match status" value="1"/>
</dbReference>
<feature type="domain" description="MRM3-like substrate binding" evidence="5">
    <location>
        <begin position="10"/>
        <end position="57"/>
    </location>
</feature>
<name>A0A9X3NAP7_9ACTN</name>
<dbReference type="InterPro" id="IPR051259">
    <property type="entry name" value="rRNA_Methyltransferase"/>
</dbReference>